<organism evidence="10 11">
    <name type="scientific">Pseudoduganella buxea</name>
    <dbReference type="NCBI Taxonomy" id="1949069"/>
    <lineage>
        <taxon>Bacteria</taxon>
        <taxon>Pseudomonadati</taxon>
        <taxon>Pseudomonadota</taxon>
        <taxon>Betaproteobacteria</taxon>
        <taxon>Burkholderiales</taxon>
        <taxon>Oxalobacteraceae</taxon>
        <taxon>Telluria group</taxon>
        <taxon>Pseudoduganella</taxon>
    </lineage>
</organism>
<comment type="similarity">
    <text evidence="2">Belongs to the DsbD family.</text>
</comment>
<evidence type="ECO:0000256" key="4">
    <source>
        <dbReference type="ARBA" id="ARBA00022748"/>
    </source>
</evidence>
<dbReference type="EMBL" id="WNKZ01000080">
    <property type="protein sequence ID" value="MTV55317.1"/>
    <property type="molecule type" value="Genomic_DNA"/>
</dbReference>
<dbReference type="GO" id="GO:0016020">
    <property type="term" value="C:membrane"/>
    <property type="evidence" value="ECO:0007669"/>
    <property type="project" value="UniProtKB-SubCell"/>
</dbReference>
<feature type="domain" description="Cytochrome C biogenesis protein transmembrane" evidence="8">
    <location>
        <begin position="6"/>
        <end position="213"/>
    </location>
</feature>
<comment type="subcellular location">
    <subcellularLocation>
        <location evidence="1">Membrane</location>
        <topology evidence="1">Multi-pass membrane protein</topology>
    </subcellularLocation>
</comment>
<dbReference type="AlphaFoldDB" id="A0A6I3T714"/>
<dbReference type="OrthoDB" id="9811352at2"/>
<evidence type="ECO:0000256" key="6">
    <source>
        <dbReference type="ARBA" id="ARBA00023136"/>
    </source>
</evidence>
<comment type="caution">
    <text evidence="10">The sequence shown here is derived from an EMBL/GenBank/DDBJ whole genome shotgun (WGS) entry which is preliminary data.</text>
</comment>
<evidence type="ECO:0000313" key="9">
    <source>
        <dbReference type="EMBL" id="GGC16161.1"/>
    </source>
</evidence>
<reference evidence="9" key="4">
    <citation type="submission" date="2024-05" db="EMBL/GenBank/DDBJ databases">
        <authorList>
            <person name="Sun Q."/>
            <person name="Zhou Y."/>
        </authorList>
    </citation>
    <scope>NUCLEOTIDE SEQUENCE</scope>
    <source>
        <strain evidence="9">CGMCC 1.15931</strain>
    </source>
</reference>
<evidence type="ECO:0000256" key="7">
    <source>
        <dbReference type="SAM" id="Phobius"/>
    </source>
</evidence>
<feature type="transmembrane region" description="Helical" evidence="7">
    <location>
        <begin position="163"/>
        <end position="184"/>
    </location>
</feature>
<dbReference type="Pfam" id="PF02683">
    <property type="entry name" value="DsbD_TM"/>
    <property type="match status" value="1"/>
</dbReference>
<feature type="transmembrane region" description="Helical" evidence="7">
    <location>
        <begin position="45"/>
        <end position="64"/>
    </location>
</feature>
<reference evidence="10 11" key="3">
    <citation type="submission" date="2019-11" db="EMBL/GenBank/DDBJ databases">
        <title>Type strains purchased from KCTC, JCM and DSMZ.</title>
        <authorList>
            <person name="Lu H."/>
        </authorList>
    </citation>
    <scope>NUCLEOTIDE SEQUENCE [LARGE SCALE GENOMIC DNA]</scope>
    <source>
        <strain evidence="10 11">KCTC 52429</strain>
    </source>
</reference>
<evidence type="ECO:0000256" key="3">
    <source>
        <dbReference type="ARBA" id="ARBA00022692"/>
    </source>
</evidence>
<evidence type="ECO:0000313" key="11">
    <source>
        <dbReference type="Proteomes" id="UP000430634"/>
    </source>
</evidence>
<reference evidence="12" key="2">
    <citation type="journal article" date="2019" name="Int. J. Syst. Evol. Microbiol.">
        <title>The Global Catalogue of Microorganisms (GCM) 10K type strain sequencing project: providing services to taxonomists for standard genome sequencing and annotation.</title>
        <authorList>
            <consortium name="The Broad Institute Genomics Platform"/>
            <consortium name="The Broad Institute Genome Sequencing Center for Infectious Disease"/>
            <person name="Wu L."/>
            <person name="Ma J."/>
        </authorList>
    </citation>
    <scope>NUCLEOTIDE SEQUENCE [LARGE SCALE GENOMIC DNA]</scope>
    <source>
        <strain evidence="12">CGMCC 1.15931</strain>
    </source>
</reference>
<keyword evidence="5 7" id="KW-1133">Transmembrane helix</keyword>
<feature type="transmembrane region" description="Helical" evidence="7">
    <location>
        <begin position="196"/>
        <end position="217"/>
    </location>
</feature>
<feature type="transmembrane region" description="Helical" evidence="7">
    <location>
        <begin position="125"/>
        <end position="151"/>
    </location>
</feature>
<proteinExistence type="inferred from homology"/>
<name>A0A6I3T714_9BURK</name>
<feature type="transmembrane region" description="Helical" evidence="7">
    <location>
        <begin position="76"/>
        <end position="93"/>
    </location>
</feature>
<dbReference type="Proteomes" id="UP000622638">
    <property type="component" value="Unassembled WGS sequence"/>
</dbReference>
<keyword evidence="3 7" id="KW-0812">Transmembrane</keyword>
<evidence type="ECO:0000313" key="12">
    <source>
        <dbReference type="Proteomes" id="UP000622638"/>
    </source>
</evidence>
<gene>
    <name evidence="9" type="ORF">GCM10011572_41880</name>
    <name evidence="10" type="ORF">GM672_21570</name>
</gene>
<feature type="transmembrane region" description="Helical" evidence="7">
    <location>
        <begin position="6"/>
        <end position="33"/>
    </location>
</feature>
<evidence type="ECO:0000256" key="2">
    <source>
        <dbReference type="ARBA" id="ARBA00006143"/>
    </source>
</evidence>
<sequence length="233" mass="23781">MTAVDLPLAFSAGLLTVAAPCILPMLPILLGAASSGNDTARMRPLFIALGFVLAFAGGALLFGAFADTLGLAQETLRSTAIVLLAVFGISLLWPRPFEALAARASALLAGADIGRHAGAGNLGGLLVGAGMGVVWTPCAGPAFAAILTLVASAHSPGRSGTLLLLYALGAALPMLAIAYGGQYVQTRVRSFARHAHLVRQIAGALIVVTAAAMFFQYDTLAAVWLSNLTLETI</sequence>
<dbReference type="RefSeq" id="WP_155472591.1">
    <property type="nucleotide sequence ID" value="NZ_BMKG01000021.1"/>
</dbReference>
<dbReference type="PANTHER" id="PTHR31272">
    <property type="entry name" value="CYTOCHROME C-TYPE BIOGENESIS PROTEIN HI_1454-RELATED"/>
    <property type="match status" value="1"/>
</dbReference>
<dbReference type="Proteomes" id="UP000430634">
    <property type="component" value="Unassembled WGS sequence"/>
</dbReference>
<dbReference type="EMBL" id="BMKG01000021">
    <property type="protein sequence ID" value="GGC16161.1"/>
    <property type="molecule type" value="Genomic_DNA"/>
</dbReference>
<keyword evidence="4" id="KW-0201">Cytochrome c-type biogenesis</keyword>
<keyword evidence="12" id="KW-1185">Reference proteome</keyword>
<evidence type="ECO:0000256" key="1">
    <source>
        <dbReference type="ARBA" id="ARBA00004141"/>
    </source>
</evidence>
<accession>A0A6I3T714</accession>
<evidence type="ECO:0000259" key="8">
    <source>
        <dbReference type="Pfam" id="PF02683"/>
    </source>
</evidence>
<dbReference type="GO" id="GO:0017004">
    <property type="term" value="P:cytochrome complex assembly"/>
    <property type="evidence" value="ECO:0007669"/>
    <property type="project" value="UniProtKB-KW"/>
</dbReference>
<dbReference type="InterPro" id="IPR051790">
    <property type="entry name" value="Cytochrome_c-biogenesis_DsbD"/>
</dbReference>
<protein>
    <submittedName>
        <fullName evidence="9 10">Cytochrome C biogenesis protein CcdA</fullName>
    </submittedName>
</protein>
<evidence type="ECO:0000256" key="5">
    <source>
        <dbReference type="ARBA" id="ARBA00022989"/>
    </source>
</evidence>
<reference evidence="9" key="1">
    <citation type="journal article" date="2014" name="Int. J. Syst. Evol. Microbiol.">
        <title>Complete genome of a new Firmicutes species belonging to the dominant human colonic microbiota ('Ruminococcus bicirculans') reveals two chromosomes and a selective capacity to utilize plant glucans.</title>
        <authorList>
            <consortium name="NISC Comparative Sequencing Program"/>
            <person name="Wegmann U."/>
            <person name="Louis P."/>
            <person name="Goesmann A."/>
            <person name="Henrissat B."/>
            <person name="Duncan S.H."/>
            <person name="Flint H.J."/>
        </authorList>
    </citation>
    <scope>NUCLEOTIDE SEQUENCE</scope>
    <source>
        <strain evidence="9">CGMCC 1.15931</strain>
    </source>
</reference>
<dbReference type="InterPro" id="IPR003834">
    <property type="entry name" value="Cyt_c_assmbl_TM_dom"/>
</dbReference>
<keyword evidence="6 7" id="KW-0472">Membrane</keyword>
<evidence type="ECO:0000313" key="10">
    <source>
        <dbReference type="EMBL" id="MTV55317.1"/>
    </source>
</evidence>
<dbReference type="PANTHER" id="PTHR31272:SF9">
    <property type="entry name" value="BLL1027 PROTEIN"/>
    <property type="match status" value="1"/>
</dbReference>